<dbReference type="InterPro" id="IPR005939">
    <property type="entry name" value="BLH_phosphatase-like"/>
</dbReference>
<dbReference type="Proteomes" id="UP000559987">
    <property type="component" value="Unassembled WGS sequence"/>
</dbReference>
<evidence type="ECO:0000256" key="1">
    <source>
        <dbReference type="SAM" id="SignalP"/>
    </source>
</evidence>
<keyword evidence="1" id="KW-0732">Signal</keyword>
<feature type="domain" description="Beta-lactamase hydrolase-like protein phosphatase-like" evidence="2">
    <location>
        <begin position="38"/>
        <end position="130"/>
    </location>
</feature>
<evidence type="ECO:0000259" key="2">
    <source>
        <dbReference type="Pfam" id="PF04273"/>
    </source>
</evidence>
<dbReference type="AlphaFoldDB" id="A0A839UMQ8"/>
<dbReference type="EMBL" id="JACHXZ010000003">
    <property type="protein sequence ID" value="MBB3168993.1"/>
    <property type="molecule type" value="Genomic_DNA"/>
</dbReference>
<accession>A0A839UMQ8</accession>
<feature type="chain" id="PRO_5032289575" evidence="1">
    <location>
        <begin position="22"/>
        <end position="166"/>
    </location>
</feature>
<evidence type="ECO:0000313" key="4">
    <source>
        <dbReference type="Proteomes" id="UP000559987"/>
    </source>
</evidence>
<sequence>MSFKYLGFALFGLLFALSSTAAEPLVGIKNFHQHSAMLATGGLVEPDALKQLKAQGYTQIIDLRGLDEGVETEQQAADALGLSWHNLPTGGELPSAARIQAFGELLQGGKTLVHCRSGNRVGMTWALWQISQGVDLEAALAEGRAMGMKAGFEQAIRARVQGEANE</sequence>
<organism evidence="3 4">
    <name type="scientific">Simiduia aestuariiviva</name>
    <dbReference type="NCBI Taxonomy" id="1510459"/>
    <lineage>
        <taxon>Bacteria</taxon>
        <taxon>Pseudomonadati</taxon>
        <taxon>Pseudomonadota</taxon>
        <taxon>Gammaproteobacteria</taxon>
        <taxon>Cellvibrionales</taxon>
        <taxon>Cellvibrionaceae</taxon>
        <taxon>Simiduia</taxon>
    </lineage>
</organism>
<name>A0A839UMQ8_9GAMM</name>
<comment type="caution">
    <text evidence="3">The sequence shown here is derived from an EMBL/GenBank/DDBJ whole genome shotgun (WGS) entry which is preliminary data.</text>
</comment>
<dbReference type="Gene3D" id="3.90.190.10">
    <property type="entry name" value="Protein tyrosine phosphatase superfamily"/>
    <property type="match status" value="1"/>
</dbReference>
<dbReference type="RefSeq" id="WP_183910494.1">
    <property type="nucleotide sequence ID" value="NZ_JACHXZ010000003.1"/>
</dbReference>
<feature type="signal peptide" evidence="1">
    <location>
        <begin position="1"/>
        <end position="21"/>
    </location>
</feature>
<dbReference type="SUPFAM" id="SSF52799">
    <property type="entry name" value="(Phosphotyrosine protein) phosphatases II"/>
    <property type="match status" value="1"/>
</dbReference>
<keyword evidence="4" id="KW-1185">Reference proteome</keyword>
<gene>
    <name evidence="3" type="ORF">FHS30_002201</name>
</gene>
<evidence type="ECO:0000313" key="3">
    <source>
        <dbReference type="EMBL" id="MBB3168993.1"/>
    </source>
</evidence>
<proteinExistence type="predicted"/>
<dbReference type="GO" id="GO:0016787">
    <property type="term" value="F:hydrolase activity"/>
    <property type="evidence" value="ECO:0007669"/>
    <property type="project" value="InterPro"/>
</dbReference>
<dbReference type="InterPro" id="IPR029021">
    <property type="entry name" value="Prot-tyrosine_phosphatase-like"/>
</dbReference>
<protein>
    <submittedName>
        <fullName evidence="3">Uncharacterized protein (TIGR01244 family)</fullName>
    </submittedName>
</protein>
<dbReference type="Pfam" id="PF04273">
    <property type="entry name" value="BLH_phosphatase"/>
    <property type="match status" value="1"/>
</dbReference>
<reference evidence="3 4" key="1">
    <citation type="submission" date="2020-08" db="EMBL/GenBank/DDBJ databases">
        <title>Genomic Encyclopedia of Type Strains, Phase III (KMG-III): the genomes of soil and plant-associated and newly described type strains.</title>
        <authorList>
            <person name="Whitman W."/>
        </authorList>
    </citation>
    <scope>NUCLEOTIDE SEQUENCE [LARGE SCALE GENOMIC DNA]</scope>
    <source>
        <strain evidence="3 4">CECT 8571</strain>
    </source>
</reference>